<dbReference type="EC" id="2.7.7.48" evidence="1"/>
<evidence type="ECO:0000256" key="4">
    <source>
        <dbReference type="ARBA" id="ARBA00022695"/>
    </source>
</evidence>
<dbReference type="PROSITE" id="PS50878">
    <property type="entry name" value="RT_POL"/>
    <property type="match status" value="1"/>
</dbReference>
<feature type="domain" description="Reverse transcriptase" evidence="11">
    <location>
        <begin position="237"/>
        <end position="469"/>
    </location>
</feature>
<keyword evidence="6" id="KW-0693">Viral RNA replication</keyword>
<protein>
    <recommendedName>
        <fullName evidence="1">RNA-directed RNA polymerase</fullName>
        <ecNumber evidence="1">2.7.7.48</ecNumber>
    </recommendedName>
    <alternativeName>
        <fullName evidence="7">RNA replicase beta chain</fullName>
    </alternativeName>
</protein>
<evidence type="ECO:0000256" key="9">
    <source>
        <dbReference type="PIRSR" id="PIRSR605093-1"/>
    </source>
</evidence>
<dbReference type="GO" id="GO:0046872">
    <property type="term" value="F:metal ion binding"/>
    <property type="evidence" value="ECO:0007669"/>
    <property type="project" value="UniProtKB-KW"/>
</dbReference>
<feature type="domain" description="RdRp catalytic" evidence="10">
    <location>
        <begin position="308"/>
        <end position="453"/>
    </location>
</feature>
<dbReference type="InterPro" id="IPR043502">
    <property type="entry name" value="DNA/RNA_pol_sf"/>
</dbReference>
<keyword evidence="9" id="KW-0460">Magnesium</keyword>
<evidence type="ECO:0000256" key="2">
    <source>
        <dbReference type="ARBA" id="ARBA00022484"/>
    </source>
</evidence>
<evidence type="ECO:0000256" key="8">
    <source>
        <dbReference type="ARBA" id="ARBA00048744"/>
    </source>
</evidence>
<dbReference type="PROSITE" id="PS50522">
    <property type="entry name" value="RDRP_PHAGE"/>
    <property type="match status" value="1"/>
</dbReference>
<dbReference type="GO" id="GO:0039694">
    <property type="term" value="P:viral RNA genome replication"/>
    <property type="evidence" value="ECO:0007669"/>
    <property type="project" value="InterPro"/>
</dbReference>
<accession>A0A514D7U2</accession>
<keyword evidence="9" id="KW-0479">Metal-binding</keyword>
<dbReference type="InterPro" id="IPR007096">
    <property type="entry name" value="RNA-dir_Rpol_cat_phage"/>
</dbReference>
<dbReference type="InterPro" id="IPR000477">
    <property type="entry name" value="RT_dom"/>
</dbReference>
<keyword evidence="4" id="KW-0548">Nucleotidyltransferase</keyword>
<feature type="binding site" evidence="9">
    <location>
        <position position="422"/>
    </location>
    <ligand>
        <name>Mg(2+)</name>
        <dbReference type="ChEBI" id="CHEBI:18420"/>
        <label>2</label>
    </ligand>
</feature>
<dbReference type="EMBL" id="MN034973">
    <property type="protein sequence ID" value="QDH89685.1"/>
    <property type="molecule type" value="Genomic_RNA"/>
</dbReference>
<gene>
    <name evidence="12" type="ORF">H2Rhizo33531_000001</name>
</gene>
<dbReference type="GO" id="GO:0000166">
    <property type="term" value="F:nucleotide binding"/>
    <property type="evidence" value="ECO:0007669"/>
    <property type="project" value="UniProtKB-KW"/>
</dbReference>
<evidence type="ECO:0000256" key="5">
    <source>
        <dbReference type="ARBA" id="ARBA00022741"/>
    </source>
</evidence>
<feature type="binding site" evidence="9">
    <location>
        <position position="421"/>
    </location>
    <ligand>
        <name>Mg(2+)</name>
        <dbReference type="ChEBI" id="CHEBI:18420"/>
        <label>2</label>
    </ligand>
</feature>
<evidence type="ECO:0000256" key="1">
    <source>
        <dbReference type="ARBA" id="ARBA00012494"/>
    </source>
</evidence>
<keyword evidence="5" id="KW-0547">Nucleotide-binding</keyword>
<dbReference type="SUPFAM" id="SSF56672">
    <property type="entry name" value="DNA/RNA polymerases"/>
    <property type="match status" value="1"/>
</dbReference>
<keyword evidence="3" id="KW-0808">Transferase</keyword>
<name>A0A514D7U2_9VIRU</name>
<evidence type="ECO:0000256" key="6">
    <source>
        <dbReference type="ARBA" id="ARBA00022953"/>
    </source>
</evidence>
<comment type="catalytic activity">
    <reaction evidence="8">
        <text>RNA(n) + a ribonucleoside 5'-triphosphate = RNA(n+1) + diphosphate</text>
        <dbReference type="Rhea" id="RHEA:21248"/>
        <dbReference type="Rhea" id="RHEA-COMP:14527"/>
        <dbReference type="Rhea" id="RHEA-COMP:17342"/>
        <dbReference type="ChEBI" id="CHEBI:33019"/>
        <dbReference type="ChEBI" id="CHEBI:61557"/>
        <dbReference type="ChEBI" id="CHEBI:140395"/>
        <dbReference type="EC" id="2.7.7.48"/>
    </reaction>
</comment>
<evidence type="ECO:0000259" key="11">
    <source>
        <dbReference type="PROSITE" id="PS50878"/>
    </source>
</evidence>
<evidence type="ECO:0000313" key="12">
    <source>
        <dbReference type="EMBL" id="QDH89685.1"/>
    </source>
</evidence>
<evidence type="ECO:0000259" key="10">
    <source>
        <dbReference type="PROSITE" id="PS50522"/>
    </source>
</evidence>
<sequence length="617" mass="70071">MKSNLSDQIAFMHCIYIDACMKCSADVSDLRDLKTIQSRVEKEGLSFLTITLPQFSSDFERSLEVGYVDSSCFRNFRKHGSIPAFLQGMVSLIFDRETGRIIDELSTSVDSREIPVLIESIRQICLTFKKVRVDCSPERTTAALEKFAEIEHSFDTFSLQEQDLEYFIQVSRVLWSTLVSHFDLAKVRPRHGPGATAEKISGNQKFNHQLWFDRLEPYFPILGNAYPLGTPPESSELEKLTVLNQEQEIPVRVTPVPKTLKGPRIIAIEPCCMQFTQQGIKDWLYASLESYRLTRGHVNFRDQSINQQLAISSSKDNRFVTIDLSDASDRVPLSLVTVMLDRNPILLDSILACRSNSAVLPDGREIRPLKKFASMGSALCFPIEAMYFYTICVMASLRSQNLPVSLENVFKVSRDIFVYGDDIVVPKTDADVVLDYLQKYNCKVNARKTFVNGSFRESCGVDAFAGYEVTPTYLREMHPKDKREADKLISWTKTANLFYKKGYWRTCSFMVKAIERLVGPLPYVSEESGCLGRISFLGFRSVERWNRGLQRFEVKALVPRPVYRTGILEGYAALACSLSLLEASAKEALDLDRDVHVLERYALHGAVTLTRRWVPAT</sequence>
<proteinExistence type="predicted"/>
<evidence type="ECO:0000256" key="3">
    <source>
        <dbReference type="ARBA" id="ARBA00022679"/>
    </source>
</evidence>
<keyword evidence="2 12" id="KW-0696">RNA-directed RNA polymerase</keyword>
<dbReference type="InterPro" id="IPR005093">
    <property type="entry name" value="RNArep_beta"/>
</dbReference>
<comment type="cofactor">
    <cofactor evidence="9">
        <name>Mg(2+)</name>
        <dbReference type="ChEBI" id="CHEBI:18420"/>
    </cofactor>
    <text evidence="9">Binds 2 Mg(2+) per subunit.</text>
</comment>
<feature type="binding site" evidence="9">
    <location>
        <position position="323"/>
    </location>
    <ligand>
        <name>Mg(2+)</name>
        <dbReference type="ChEBI" id="CHEBI:18420"/>
        <label>2</label>
    </ligand>
</feature>
<organism evidence="12">
    <name type="scientific">Leviviridae sp</name>
    <dbReference type="NCBI Taxonomy" id="2027243"/>
    <lineage>
        <taxon>Viruses</taxon>
        <taxon>Riboviria</taxon>
        <taxon>Orthornavirae</taxon>
        <taxon>Lenarviricota</taxon>
        <taxon>Leviviricetes</taxon>
        <taxon>Norzivirales</taxon>
        <taxon>Fiersviridae</taxon>
    </lineage>
</organism>
<reference evidence="12" key="1">
    <citation type="submission" date="2019-05" db="EMBL/GenBank/DDBJ databases">
        <title>Metatranscriptomic reconstruction reveals RNA viruses with the potential to shape carbon cycling in soil.</title>
        <authorList>
            <person name="Starr E.P."/>
            <person name="Nuccio E."/>
            <person name="Pett-Ridge J."/>
            <person name="Banfield J.F."/>
            <person name="Firestone M.K."/>
        </authorList>
    </citation>
    <scope>NUCLEOTIDE SEQUENCE</scope>
    <source>
        <strain evidence="12">H2_Rhizo_33_scaffold_531</strain>
    </source>
</reference>
<evidence type="ECO:0000256" key="7">
    <source>
        <dbReference type="ARBA" id="ARBA00030248"/>
    </source>
</evidence>
<dbReference type="GO" id="GO:0003968">
    <property type="term" value="F:RNA-directed RNA polymerase activity"/>
    <property type="evidence" value="ECO:0007669"/>
    <property type="project" value="UniProtKB-KW"/>
</dbReference>
<dbReference type="Pfam" id="PF03431">
    <property type="entry name" value="RNA_replicase_B"/>
    <property type="match status" value="1"/>
</dbReference>